<keyword evidence="8" id="KW-1185">Reference proteome</keyword>
<dbReference type="InterPro" id="IPR013332">
    <property type="entry name" value="KPR_N"/>
</dbReference>
<protein>
    <recommendedName>
        <fullName evidence="2">2-dehydropantoate 2-reductase</fullName>
    </recommendedName>
</protein>
<reference evidence="7" key="2">
    <citation type="submission" date="2023-01" db="EMBL/GenBank/DDBJ databases">
        <title>Draft genome sequence of Devosia yakushimensis strain NBRC 103855.</title>
        <authorList>
            <person name="Sun Q."/>
            <person name="Mori K."/>
        </authorList>
    </citation>
    <scope>NUCLEOTIDE SEQUENCE</scope>
    <source>
        <strain evidence="7">NBRC 103855</strain>
    </source>
</reference>
<evidence type="ECO:0000256" key="4">
    <source>
        <dbReference type="ARBA" id="ARBA00048793"/>
    </source>
</evidence>
<sequence>MKVTVLGAGGIAFGMAAFLVQKGNEVTLWSPSGKSTEGLGDSFKIQSTGALEGDFEVAVAHSARSAVENADVIILAVPGYGHKYVIDAVAPWLTNNQSFIYSSHSSFGALYLSKCLAERKVALPIIVWGTTLLMSKRSEGTQVYCKPVREEIDVGTVPESAIDHGMELCTRLFGDVFKARDGLMAIALSNLNPQSHLALGLLNLTRIERGEAWNQNENLTRFVANVILALDNERLALAAAFGLKVRTQHEHFALSRHVPMGDYYDMNQEFLRRSGGVMGPSSPNTRYVLEDVPFGLFVTTILTRLVGQNAETHEAGIKMMSTAYGQDLTELNDLVPAIGLDKMTKAELFQKCKAGW</sequence>
<evidence type="ECO:0000256" key="1">
    <source>
        <dbReference type="ARBA" id="ARBA00004994"/>
    </source>
</evidence>
<dbReference type="InterPro" id="IPR013328">
    <property type="entry name" value="6PGD_dom2"/>
</dbReference>
<gene>
    <name evidence="7" type="ORF">GCM10007913_40470</name>
</gene>
<comment type="pathway">
    <text evidence="1">Cofactor biosynthesis; (R)-pantothenate biosynthesis; (R)-pantoate from 3-methyl-2-oxobutanoate: step 2/2.</text>
</comment>
<feature type="domain" description="Ketopantoate reductase N-terminal" evidence="6">
    <location>
        <begin position="3"/>
        <end position="97"/>
    </location>
</feature>
<dbReference type="Gene3D" id="3.40.50.720">
    <property type="entry name" value="NAD(P)-binding Rossmann-like Domain"/>
    <property type="match status" value="1"/>
</dbReference>
<dbReference type="InterPro" id="IPR003421">
    <property type="entry name" value="Opine_DH"/>
</dbReference>
<name>A0ABQ5ULQ2_9HYPH</name>
<dbReference type="Pfam" id="PF02317">
    <property type="entry name" value="Octopine_DH"/>
    <property type="match status" value="1"/>
</dbReference>
<dbReference type="SUPFAM" id="SSF48179">
    <property type="entry name" value="6-phosphogluconate dehydrogenase C-terminal domain-like"/>
    <property type="match status" value="1"/>
</dbReference>
<dbReference type="PANTHER" id="PTHR38015:SF1">
    <property type="entry name" value="OPINE DEHYDROGENASE DOMAIN-CONTAINING PROTEIN"/>
    <property type="match status" value="1"/>
</dbReference>
<reference evidence="7" key="1">
    <citation type="journal article" date="2014" name="Int. J. Syst. Evol. Microbiol.">
        <title>Complete genome of a new Firmicutes species belonging to the dominant human colonic microbiota ('Ruminococcus bicirculans') reveals two chromosomes and a selective capacity to utilize plant glucans.</title>
        <authorList>
            <consortium name="NISC Comparative Sequencing Program"/>
            <person name="Wegmann U."/>
            <person name="Louis P."/>
            <person name="Goesmann A."/>
            <person name="Henrissat B."/>
            <person name="Duncan S.H."/>
            <person name="Flint H.J."/>
        </authorList>
    </citation>
    <scope>NUCLEOTIDE SEQUENCE</scope>
    <source>
        <strain evidence="7">NBRC 103855</strain>
    </source>
</reference>
<dbReference type="SUPFAM" id="SSF51735">
    <property type="entry name" value="NAD(P)-binding Rossmann-fold domains"/>
    <property type="match status" value="1"/>
</dbReference>
<dbReference type="RefSeq" id="WP_284393916.1">
    <property type="nucleotide sequence ID" value="NZ_BSNG01000003.1"/>
</dbReference>
<proteinExistence type="predicted"/>
<evidence type="ECO:0000256" key="3">
    <source>
        <dbReference type="ARBA" id="ARBA00022655"/>
    </source>
</evidence>
<evidence type="ECO:0000259" key="5">
    <source>
        <dbReference type="Pfam" id="PF02317"/>
    </source>
</evidence>
<dbReference type="Pfam" id="PF02558">
    <property type="entry name" value="ApbA"/>
    <property type="match status" value="1"/>
</dbReference>
<feature type="domain" description="Opine dehydrogenase" evidence="5">
    <location>
        <begin position="181"/>
        <end position="323"/>
    </location>
</feature>
<comment type="catalytic activity">
    <reaction evidence="4">
        <text>(R)-pantoate + NADP(+) = 2-dehydropantoate + NADPH + H(+)</text>
        <dbReference type="Rhea" id="RHEA:16233"/>
        <dbReference type="ChEBI" id="CHEBI:11561"/>
        <dbReference type="ChEBI" id="CHEBI:15378"/>
        <dbReference type="ChEBI" id="CHEBI:15980"/>
        <dbReference type="ChEBI" id="CHEBI:57783"/>
        <dbReference type="ChEBI" id="CHEBI:58349"/>
        <dbReference type="EC" id="1.1.1.169"/>
    </reaction>
</comment>
<dbReference type="InterPro" id="IPR008927">
    <property type="entry name" value="6-PGluconate_DH-like_C_sf"/>
</dbReference>
<dbReference type="Gene3D" id="1.10.1040.10">
    <property type="entry name" value="N-(1-d-carboxylethyl)-l-norvaline Dehydrogenase, domain 2"/>
    <property type="match status" value="1"/>
</dbReference>
<comment type="caution">
    <text evidence="7">The sequence shown here is derived from an EMBL/GenBank/DDBJ whole genome shotgun (WGS) entry which is preliminary data.</text>
</comment>
<dbReference type="InterPro" id="IPR051729">
    <property type="entry name" value="Opine/Lysopine_DH"/>
</dbReference>
<evidence type="ECO:0000313" key="8">
    <source>
        <dbReference type="Proteomes" id="UP001161406"/>
    </source>
</evidence>
<accession>A0ABQ5ULQ2</accession>
<organism evidence="7 8">
    <name type="scientific">Devosia yakushimensis</name>
    <dbReference type="NCBI Taxonomy" id="470028"/>
    <lineage>
        <taxon>Bacteria</taxon>
        <taxon>Pseudomonadati</taxon>
        <taxon>Pseudomonadota</taxon>
        <taxon>Alphaproteobacteria</taxon>
        <taxon>Hyphomicrobiales</taxon>
        <taxon>Devosiaceae</taxon>
        <taxon>Devosia</taxon>
    </lineage>
</organism>
<dbReference type="InterPro" id="IPR036291">
    <property type="entry name" value="NAD(P)-bd_dom_sf"/>
</dbReference>
<dbReference type="Proteomes" id="UP001161406">
    <property type="component" value="Unassembled WGS sequence"/>
</dbReference>
<evidence type="ECO:0000256" key="2">
    <source>
        <dbReference type="ARBA" id="ARBA00019465"/>
    </source>
</evidence>
<keyword evidence="3" id="KW-0566">Pantothenate biosynthesis</keyword>
<dbReference type="EMBL" id="BSNG01000003">
    <property type="protein sequence ID" value="GLQ12115.1"/>
    <property type="molecule type" value="Genomic_DNA"/>
</dbReference>
<evidence type="ECO:0000259" key="6">
    <source>
        <dbReference type="Pfam" id="PF02558"/>
    </source>
</evidence>
<dbReference type="PANTHER" id="PTHR38015">
    <property type="entry name" value="BLR6086 PROTEIN"/>
    <property type="match status" value="1"/>
</dbReference>
<evidence type="ECO:0000313" key="7">
    <source>
        <dbReference type="EMBL" id="GLQ12115.1"/>
    </source>
</evidence>